<accession>A0A699XEW8</accession>
<dbReference type="SUPFAM" id="SSF52540">
    <property type="entry name" value="P-loop containing nucleoside triphosphate hydrolases"/>
    <property type="match status" value="1"/>
</dbReference>
<dbReference type="EMBL" id="BKCJ011829137">
    <property type="protein sequence ID" value="GFD56416.1"/>
    <property type="molecule type" value="Genomic_DNA"/>
</dbReference>
<dbReference type="PANTHER" id="PTHR43581">
    <property type="entry name" value="ATP/GTP PHOSPHATASE"/>
    <property type="match status" value="1"/>
</dbReference>
<sequence>MLTSIRIQNFRSIRDASVKLGQVNLFIGPNNSGKSNFLKGILLMALGINEFPRNTLKPERFSSLLPRS</sequence>
<dbReference type="InterPro" id="IPR041685">
    <property type="entry name" value="AAA_GajA/Old/RecF-like"/>
</dbReference>
<protein>
    <recommendedName>
        <fullName evidence="1">Endonuclease GajA/Old nuclease/RecF-like AAA domain-containing protein</fullName>
    </recommendedName>
</protein>
<comment type="caution">
    <text evidence="2">The sequence shown here is derived from an EMBL/GenBank/DDBJ whole genome shotgun (WGS) entry which is preliminary data.</text>
</comment>
<dbReference type="Pfam" id="PF13175">
    <property type="entry name" value="AAA_15"/>
    <property type="match status" value="1"/>
</dbReference>
<name>A0A699XEW8_TANCI</name>
<feature type="domain" description="Endonuclease GajA/Old nuclease/RecF-like AAA" evidence="1">
    <location>
        <begin position="1"/>
        <end position="45"/>
    </location>
</feature>
<evidence type="ECO:0000313" key="2">
    <source>
        <dbReference type="EMBL" id="GFD56416.1"/>
    </source>
</evidence>
<evidence type="ECO:0000259" key="1">
    <source>
        <dbReference type="Pfam" id="PF13175"/>
    </source>
</evidence>
<feature type="non-terminal residue" evidence="2">
    <location>
        <position position="68"/>
    </location>
</feature>
<reference evidence="2" key="1">
    <citation type="journal article" date="2019" name="Sci. Rep.">
        <title>Draft genome of Tanacetum cinerariifolium, the natural source of mosquito coil.</title>
        <authorList>
            <person name="Yamashiro T."/>
            <person name="Shiraishi A."/>
            <person name="Satake H."/>
            <person name="Nakayama K."/>
        </authorList>
    </citation>
    <scope>NUCLEOTIDE SEQUENCE</scope>
</reference>
<dbReference type="Gene3D" id="3.40.50.300">
    <property type="entry name" value="P-loop containing nucleotide triphosphate hydrolases"/>
    <property type="match status" value="1"/>
</dbReference>
<proteinExistence type="predicted"/>
<dbReference type="InterPro" id="IPR051396">
    <property type="entry name" value="Bact_Antivir_Def_Nuclease"/>
</dbReference>
<organism evidence="2">
    <name type="scientific">Tanacetum cinerariifolium</name>
    <name type="common">Dalmatian daisy</name>
    <name type="synonym">Chrysanthemum cinerariifolium</name>
    <dbReference type="NCBI Taxonomy" id="118510"/>
    <lineage>
        <taxon>Eukaryota</taxon>
        <taxon>Viridiplantae</taxon>
        <taxon>Streptophyta</taxon>
        <taxon>Embryophyta</taxon>
        <taxon>Tracheophyta</taxon>
        <taxon>Spermatophyta</taxon>
        <taxon>Magnoliopsida</taxon>
        <taxon>eudicotyledons</taxon>
        <taxon>Gunneridae</taxon>
        <taxon>Pentapetalae</taxon>
        <taxon>asterids</taxon>
        <taxon>campanulids</taxon>
        <taxon>Asterales</taxon>
        <taxon>Asteraceae</taxon>
        <taxon>Asteroideae</taxon>
        <taxon>Anthemideae</taxon>
        <taxon>Anthemidinae</taxon>
        <taxon>Tanacetum</taxon>
    </lineage>
</organism>
<dbReference type="AlphaFoldDB" id="A0A699XEW8"/>
<gene>
    <name evidence="2" type="ORF">Tci_928385</name>
</gene>
<dbReference type="InterPro" id="IPR027417">
    <property type="entry name" value="P-loop_NTPase"/>
</dbReference>
<dbReference type="PANTHER" id="PTHR43581:SF2">
    <property type="entry name" value="EXCINUCLEASE ATPASE SUBUNIT"/>
    <property type="match status" value="1"/>
</dbReference>